<evidence type="ECO:0000313" key="3">
    <source>
        <dbReference type="EMBL" id="KAF7312023.1"/>
    </source>
</evidence>
<feature type="compositionally biased region" description="Polar residues" evidence="2">
    <location>
        <begin position="466"/>
        <end position="481"/>
    </location>
</feature>
<evidence type="ECO:0000256" key="2">
    <source>
        <dbReference type="SAM" id="MobiDB-lite"/>
    </source>
</evidence>
<feature type="region of interest" description="Disordered" evidence="2">
    <location>
        <begin position="824"/>
        <end position="847"/>
    </location>
</feature>
<keyword evidence="4" id="KW-1185">Reference proteome</keyword>
<comment type="caution">
    <text evidence="3">The sequence shown here is derived from an EMBL/GenBank/DDBJ whole genome shotgun (WGS) entry which is preliminary data.</text>
</comment>
<protein>
    <submittedName>
        <fullName evidence="3">Uncharacterized protein</fullName>
    </submittedName>
</protein>
<proteinExistence type="predicted"/>
<reference evidence="3" key="1">
    <citation type="submission" date="2020-05" db="EMBL/GenBank/DDBJ databases">
        <title>Mycena genomes resolve the evolution of fungal bioluminescence.</title>
        <authorList>
            <person name="Tsai I.J."/>
        </authorList>
    </citation>
    <scope>NUCLEOTIDE SEQUENCE</scope>
    <source>
        <strain evidence="3">171206Taipei</strain>
    </source>
</reference>
<dbReference type="Proteomes" id="UP000636479">
    <property type="component" value="Unassembled WGS sequence"/>
</dbReference>
<feature type="compositionally biased region" description="Polar residues" evidence="2">
    <location>
        <begin position="835"/>
        <end position="847"/>
    </location>
</feature>
<feature type="region of interest" description="Disordered" evidence="2">
    <location>
        <begin position="521"/>
        <end position="541"/>
    </location>
</feature>
<evidence type="ECO:0000313" key="4">
    <source>
        <dbReference type="Proteomes" id="UP000636479"/>
    </source>
</evidence>
<feature type="compositionally biased region" description="Polar residues" evidence="2">
    <location>
        <begin position="747"/>
        <end position="760"/>
    </location>
</feature>
<accession>A0A8H6T6L6</accession>
<dbReference type="EMBL" id="JACAZF010000002">
    <property type="protein sequence ID" value="KAF7312023.1"/>
    <property type="molecule type" value="Genomic_DNA"/>
</dbReference>
<name>A0A8H6T6L6_9AGAR</name>
<feature type="compositionally biased region" description="Low complexity" evidence="2">
    <location>
        <begin position="522"/>
        <end position="541"/>
    </location>
</feature>
<feature type="region of interest" description="Disordered" evidence="2">
    <location>
        <begin position="463"/>
        <end position="487"/>
    </location>
</feature>
<feature type="coiled-coil region" evidence="1">
    <location>
        <begin position="71"/>
        <end position="112"/>
    </location>
</feature>
<feature type="region of interest" description="Disordered" evidence="2">
    <location>
        <begin position="675"/>
        <end position="777"/>
    </location>
</feature>
<dbReference type="RefSeq" id="XP_037224131.1">
    <property type="nucleotide sequence ID" value="XM_037359036.1"/>
</dbReference>
<feature type="compositionally biased region" description="Low complexity" evidence="2">
    <location>
        <begin position="643"/>
        <end position="653"/>
    </location>
</feature>
<feature type="compositionally biased region" description="Low complexity" evidence="2">
    <location>
        <begin position="699"/>
        <end position="710"/>
    </location>
</feature>
<feature type="region of interest" description="Disordered" evidence="2">
    <location>
        <begin position="271"/>
        <end position="328"/>
    </location>
</feature>
<gene>
    <name evidence="3" type="ORF">MIND_00214300</name>
</gene>
<evidence type="ECO:0000256" key="1">
    <source>
        <dbReference type="SAM" id="Coils"/>
    </source>
</evidence>
<dbReference type="GeneID" id="59341552"/>
<feature type="compositionally biased region" description="Polar residues" evidence="2">
    <location>
        <begin position="273"/>
        <end position="290"/>
    </location>
</feature>
<dbReference type="OrthoDB" id="3062090at2759"/>
<organism evidence="3 4">
    <name type="scientific">Mycena indigotica</name>
    <dbReference type="NCBI Taxonomy" id="2126181"/>
    <lineage>
        <taxon>Eukaryota</taxon>
        <taxon>Fungi</taxon>
        <taxon>Dikarya</taxon>
        <taxon>Basidiomycota</taxon>
        <taxon>Agaricomycotina</taxon>
        <taxon>Agaricomycetes</taxon>
        <taxon>Agaricomycetidae</taxon>
        <taxon>Agaricales</taxon>
        <taxon>Marasmiineae</taxon>
        <taxon>Mycenaceae</taxon>
        <taxon>Mycena</taxon>
    </lineage>
</organism>
<feature type="region of interest" description="Disordered" evidence="2">
    <location>
        <begin position="633"/>
        <end position="653"/>
    </location>
</feature>
<sequence length="847" mass="94143">MQGLPTPPDSRASVASSTPHSLAAVKTIVNPNDTSASTFSQIPDLGCLIMETLPQMFQEETHRKLATVEEIKHLRAENQTVKTLCDSLKEELARMTQDTVKLQEELSAKSRESDEWALQAKECQALLAEAQSKISGIAKIVEASDQSDRNSEQVRDTRMLIRIPPLPINNSESSSAYGPPYRTSANDQSAYFSHDGCRRRCENWHFPFHLFAFLLLLNELASLSSPMSKTPLTIHVVDALDWPPLQDYHINTPGSLFPRSVKDGDDGFRLTPNGPSDWNVDSRTPSSSHTFGFPLSPRSPQLRSRRKSAALSTHLLPPKTPFEKQKHRLRRYTAAETQLARISDPVSPSPAELYASALKFSVRSLALRIFEAQQMLREVTREKRQDTARWMVEHHVADLELLQGNLKTELNHGSRSKVQPDDDQNDTNLVRFLGSAKVVPVFTRRVRRPQPQNRILAASMVESRRMASSSPMQLQTQSSSLPRHDPRSEWSWETRIRTVLLYPNPKPPQLPLSSVESNLNISNSSRSTTETSTSSFWTTTPTSETFNFSPIDEIPDPDTPLSELNDIFEEDEDEDMYEDYPTFNHNSAYSRPWKPSVPVPTAKPAAPPPLATNFSPDVTYGWLADPSTWTSPSTWQGDGWEVSSPSSSHSRSSSLLEPLSASTISPSSPYQYGYPGYSQTPYSAATAPNPRTPTRDRSQSSSSPSQSRSSFWASIPGRHRRLQSLKPVSAAERESYAVKPLPPAPGQTATQLSTPITPQSAPLLGFGTSSHRKEKDKEKGLSFIAGLVRKATLSSHNRVDDVAEPSPTLSDTSSVFSFGMGQNKLRKQRSGLRRMSSQRSLTTASIV</sequence>
<dbReference type="AlphaFoldDB" id="A0A8H6T6L6"/>
<keyword evidence="1" id="KW-0175">Coiled coil</keyword>